<feature type="non-terminal residue" evidence="1">
    <location>
        <position position="1"/>
    </location>
</feature>
<accession>A0A0B6YDR9</accession>
<gene>
    <name evidence="1" type="primary">ORF20959</name>
</gene>
<sequence length="89" mass="10523">EDKLEDEMSDEEFLKLVSIEGADEDTGGFPWEKKNKQEKMEDFREKAQKANEYIVEGWQGRHLLDTFGDSLRHVNRIYNKEFGIISRKV</sequence>
<protein>
    <submittedName>
        <fullName evidence="1">Uncharacterized protein</fullName>
    </submittedName>
</protein>
<organism evidence="1">
    <name type="scientific">Arion vulgaris</name>
    <dbReference type="NCBI Taxonomy" id="1028688"/>
    <lineage>
        <taxon>Eukaryota</taxon>
        <taxon>Metazoa</taxon>
        <taxon>Spiralia</taxon>
        <taxon>Lophotrochozoa</taxon>
        <taxon>Mollusca</taxon>
        <taxon>Gastropoda</taxon>
        <taxon>Heterobranchia</taxon>
        <taxon>Euthyneura</taxon>
        <taxon>Panpulmonata</taxon>
        <taxon>Eupulmonata</taxon>
        <taxon>Stylommatophora</taxon>
        <taxon>Helicina</taxon>
        <taxon>Arionoidea</taxon>
        <taxon>Arionidae</taxon>
        <taxon>Arion</taxon>
    </lineage>
</organism>
<feature type="non-terminal residue" evidence="1">
    <location>
        <position position="89"/>
    </location>
</feature>
<reference evidence="1" key="1">
    <citation type="submission" date="2014-12" db="EMBL/GenBank/DDBJ databases">
        <title>Insight into the proteome of Arion vulgaris.</title>
        <authorList>
            <person name="Aradska J."/>
            <person name="Bulat T."/>
            <person name="Smidak R."/>
            <person name="Sarate P."/>
            <person name="Gangsoo J."/>
            <person name="Sialana F."/>
            <person name="Bilban M."/>
            <person name="Lubec G."/>
        </authorList>
    </citation>
    <scope>NUCLEOTIDE SEQUENCE</scope>
    <source>
        <tissue evidence="1">Skin</tissue>
    </source>
</reference>
<proteinExistence type="predicted"/>
<name>A0A0B6YDR9_9EUPU</name>
<dbReference type="AlphaFoldDB" id="A0A0B6YDR9"/>
<dbReference type="EMBL" id="HACG01006800">
    <property type="protein sequence ID" value="CEK53665.1"/>
    <property type="molecule type" value="Transcribed_RNA"/>
</dbReference>
<evidence type="ECO:0000313" key="1">
    <source>
        <dbReference type="EMBL" id="CEK53665.1"/>
    </source>
</evidence>